<accession>A0A2H3CC81</accession>
<organism evidence="1 2">
    <name type="scientific">Armillaria gallica</name>
    <name type="common">Bulbous honey fungus</name>
    <name type="synonym">Armillaria bulbosa</name>
    <dbReference type="NCBI Taxonomy" id="47427"/>
    <lineage>
        <taxon>Eukaryota</taxon>
        <taxon>Fungi</taxon>
        <taxon>Dikarya</taxon>
        <taxon>Basidiomycota</taxon>
        <taxon>Agaricomycotina</taxon>
        <taxon>Agaricomycetes</taxon>
        <taxon>Agaricomycetidae</taxon>
        <taxon>Agaricales</taxon>
        <taxon>Marasmiineae</taxon>
        <taxon>Physalacriaceae</taxon>
        <taxon>Armillaria</taxon>
    </lineage>
</organism>
<dbReference type="AlphaFoldDB" id="A0A2H3CC81"/>
<dbReference type="Proteomes" id="UP000217790">
    <property type="component" value="Unassembled WGS sequence"/>
</dbReference>
<dbReference type="EMBL" id="KZ293741">
    <property type="protein sequence ID" value="PBK80679.1"/>
    <property type="molecule type" value="Genomic_DNA"/>
</dbReference>
<keyword evidence="2" id="KW-1185">Reference proteome</keyword>
<evidence type="ECO:0000313" key="1">
    <source>
        <dbReference type="EMBL" id="PBK80679.1"/>
    </source>
</evidence>
<protein>
    <submittedName>
        <fullName evidence="1">Uncharacterized protein</fullName>
    </submittedName>
</protein>
<reference evidence="2" key="1">
    <citation type="journal article" date="2017" name="Nat. Ecol. Evol.">
        <title>Genome expansion and lineage-specific genetic innovations in the forest pathogenic fungi Armillaria.</title>
        <authorList>
            <person name="Sipos G."/>
            <person name="Prasanna A.N."/>
            <person name="Walter M.C."/>
            <person name="O'Connor E."/>
            <person name="Balint B."/>
            <person name="Krizsan K."/>
            <person name="Kiss B."/>
            <person name="Hess J."/>
            <person name="Varga T."/>
            <person name="Slot J."/>
            <person name="Riley R."/>
            <person name="Boka B."/>
            <person name="Rigling D."/>
            <person name="Barry K."/>
            <person name="Lee J."/>
            <person name="Mihaltcheva S."/>
            <person name="LaButti K."/>
            <person name="Lipzen A."/>
            <person name="Waldron R."/>
            <person name="Moloney N.M."/>
            <person name="Sperisen C."/>
            <person name="Kredics L."/>
            <person name="Vagvoelgyi C."/>
            <person name="Patrignani A."/>
            <person name="Fitzpatrick D."/>
            <person name="Nagy I."/>
            <person name="Doyle S."/>
            <person name="Anderson J.B."/>
            <person name="Grigoriev I.V."/>
            <person name="Gueldener U."/>
            <person name="Muensterkoetter M."/>
            <person name="Nagy L.G."/>
        </authorList>
    </citation>
    <scope>NUCLEOTIDE SEQUENCE [LARGE SCALE GENOMIC DNA]</scope>
    <source>
        <strain evidence="2">Ar21-2</strain>
    </source>
</reference>
<evidence type="ECO:0000313" key="2">
    <source>
        <dbReference type="Proteomes" id="UP000217790"/>
    </source>
</evidence>
<proteinExistence type="predicted"/>
<gene>
    <name evidence="1" type="ORF">ARMGADRAFT_949342</name>
</gene>
<dbReference type="OrthoDB" id="3268409at2759"/>
<name>A0A2H3CC81_ARMGA</name>
<sequence length="62" mass="7252">MPQHFMHHSILWAFLWNKFPHLQEPMLMDLHPSLTNLTHLDSIISAVVKKEFPNGTGWSVML</sequence>
<dbReference type="InParanoid" id="A0A2H3CC81"/>